<protein>
    <recommendedName>
        <fullName evidence="3">E3 ubiquitin-protein ligase</fullName>
        <ecNumber evidence="3">2.3.2.26</ecNumber>
    </recommendedName>
</protein>
<keyword evidence="3" id="KW-0833">Ubl conjugation pathway</keyword>
<dbReference type="EC" id="2.3.2.26" evidence="3"/>
<dbReference type="PANTHER" id="PTHR45670:SF1">
    <property type="entry name" value="E3 UBIQUITIN-PROTEIN LIGASE HECTD1"/>
    <property type="match status" value="1"/>
</dbReference>
<comment type="similarity">
    <text evidence="3">Belongs to the UPL family. K-HECT subfamily.</text>
</comment>
<dbReference type="Gene3D" id="1.25.10.10">
    <property type="entry name" value="Leucine-rich Repeat Variant"/>
    <property type="match status" value="1"/>
</dbReference>
<dbReference type="UniPathway" id="UPA00143"/>
<dbReference type="AlphaFoldDB" id="A0A2G9S738"/>
<proteinExistence type="inferred from homology"/>
<evidence type="ECO:0000256" key="2">
    <source>
        <dbReference type="ARBA" id="ARBA00022679"/>
    </source>
</evidence>
<comment type="catalytic activity">
    <reaction evidence="1 3">
        <text>S-ubiquitinyl-[E2 ubiquitin-conjugating enzyme]-L-cysteine + [acceptor protein]-L-lysine = [E2 ubiquitin-conjugating enzyme]-L-cysteine + N(6)-ubiquitinyl-[acceptor protein]-L-lysine.</text>
        <dbReference type="EC" id="2.3.2.26"/>
    </reaction>
</comment>
<evidence type="ECO:0000256" key="3">
    <source>
        <dbReference type="RuleBase" id="RU369009"/>
    </source>
</evidence>
<comment type="pathway">
    <text evidence="3">Protein modification; protein ubiquitination.</text>
</comment>
<dbReference type="OrthoDB" id="412600at2759"/>
<dbReference type="InterPro" id="IPR011989">
    <property type="entry name" value="ARM-like"/>
</dbReference>
<accession>A0A2G9S738</accession>
<dbReference type="GO" id="GO:0061630">
    <property type="term" value="F:ubiquitin protein ligase activity"/>
    <property type="evidence" value="ECO:0007669"/>
    <property type="project" value="UniProtKB-UniRule"/>
</dbReference>
<evidence type="ECO:0000313" key="5">
    <source>
        <dbReference type="EMBL" id="PIO35904.1"/>
    </source>
</evidence>
<evidence type="ECO:0000256" key="4">
    <source>
        <dbReference type="SAM" id="MobiDB-lite"/>
    </source>
</evidence>
<evidence type="ECO:0000256" key="1">
    <source>
        <dbReference type="ARBA" id="ARBA00000885"/>
    </source>
</evidence>
<dbReference type="InterPro" id="IPR016024">
    <property type="entry name" value="ARM-type_fold"/>
</dbReference>
<dbReference type="InterPro" id="IPR045322">
    <property type="entry name" value="HECTD1/TRIP12-like"/>
</dbReference>
<dbReference type="GO" id="GO:0043161">
    <property type="term" value="P:proteasome-mediated ubiquitin-dependent protein catabolic process"/>
    <property type="evidence" value="ECO:0007669"/>
    <property type="project" value="TreeGrafter"/>
</dbReference>
<gene>
    <name evidence="5" type="ORF">AB205_0131620</name>
</gene>
<evidence type="ECO:0000313" key="6">
    <source>
        <dbReference type="Proteomes" id="UP000228934"/>
    </source>
</evidence>
<dbReference type="EMBL" id="KV926721">
    <property type="protein sequence ID" value="PIO35904.1"/>
    <property type="molecule type" value="Genomic_DNA"/>
</dbReference>
<organism evidence="5 6">
    <name type="scientific">Aquarana catesbeiana</name>
    <name type="common">American bullfrog</name>
    <name type="synonym">Rana catesbeiana</name>
    <dbReference type="NCBI Taxonomy" id="8400"/>
    <lineage>
        <taxon>Eukaryota</taxon>
        <taxon>Metazoa</taxon>
        <taxon>Chordata</taxon>
        <taxon>Craniata</taxon>
        <taxon>Vertebrata</taxon>
        <taxon>Euteleostomi</taxon>
        <taxon>Amphibia</taxon>
        <taxon>Batrachia</taxon>
        <taxon>Anura</taxon>
        <taxon>Neobatrachia</taxon>
        <taxon>Ranoidea</taxon>
        <taxon>Ranidae</taxon>
        <taxon>Aquarana</taxon>
    </lineage>
</organism>
<feature type="region of interest" description="Disordered" evidence="4">
    <location>
        <begin position="82"/>
        <end position="105"/>
    </location>
</feature>
<keyword evidence="2 3" id="KW-0808">Transferase</keyword>
<keyword evidence="6" id="KW-1185">Reference proteome</keyword>
<dbReference type="PANTHER" id="PTHR45670">
    <property type="entry name" value="E3 UBIQUITIN-PROTEIN LIGASE TRIP12"/>
    <property type="match status" value="1"/>
</dbReference>
<reference evidence="6" key="1">
    <citation type="journal article" date="2017" name="Nat. Commun.">
        <title>The North American bullfrog draft genome provides insight into hormonal regulation of long noncoding RNA.</title>
        <authorList>
            <person name="Hammond S.A."/>
            <person name="Warren R.L."/>
            <person name="Vandervalk B.P."/>
            <person name="Kucuk E."/>
            <person name="Khan H."/>
            <person name="Gibb E.A."/>
            <person name="Pandoh P."/>
            <person name="Kirk H."/>
            <person name="Zhao Y."/>
            <person name="Jones M."/>
            <person name="Mungall A.J."/>
            <person name="Coope R."/>
            <person name="Pleasance S."/>
            <person name="Moore R.A."/>
            <person name="Holt R.A."/>
            <person name="Round J.M."/>
            <person name="Ohora S."/>
            <person name="Walle B.V."/>
            <person name="Veldhoen N."/>
            <person name="Helbing C.C."/>
            <person name="Birol I."/>
        </authorList>
    </citation>
    <scope>NUCLEOTIDE SEQUENCE [LARGE SCALE GENOMIC DNA]</scope>
</reference>
<dbReference type="Proteomes" id="UP000228934">
    <property type="component" value="Unassembled WGS sequence"/>
</dbReference>
<comment type="function">
    <text evidence="3">E3 ubiquitin-protein ligase which accepts ubiquitin from an E2 ubiquitin-conjugating enzyme in the form of a thioester and then directly transfers the ubiquitin to targeted substrates.</text>
</comment>
<dbReference type="GO" id="GO:0070534">
    <property type="term" value="P:protein K63-linked ubiquitination"/>
    <property type="evidence" value="ECO:0007669"/>
    <property type="project" value="TreeGrafter"/>
</dbReference>
<dbReference type="GO" id="GO:0016607">
    <property type="term" value="C:nuclear speck"/>
    <property type="evidence" value="ECO:0007669"/>
    <property type="project" value="TreeGrafter"/>
</dbReference>
<name>A0A2G9S738_AQUCT</name>
<dbReference type="SUPFAM" id="SSF48371">
    <property type="entry name" value="ARM repeat"/>
    <property type="match status" value="1"/>
</dbReference>
<sequence>MAVVSRLCGKMEPQDASLETCVESLSSLLKHEDHQVSDGALRCFASLADRFTRRGVDPAPLAQHGLTEELLSRMAAAGGIVSGPSSACKPGRGTSGGPSTSGDSKISNQVSTIVSLLSTLCRGSPVVTHDLLRAELLDSMESALQGDERCVLDTMRLVDLLLVLLFEGRKALPKSAAGSTGRIPGLRRLDSSGERSHRQLIDCIRSKDTDALIDAIDTGGKYF</sequence>